<name>A0ABS3MTL5_9BRAD</name>
<dbReference type="EMBL" id="JAGEPA010000001">
    <property type="protein sequence ID" value="MBO1434727.1"/>
    <property type="molecule type" value="Genomic_DNA"/>
</dbReference>
<protein>
    <submittedName>
        <fullName evidence="1">Uncharacterized protein</fullName>
    </submittedName>
</protein>
<sequence>MGTIDFSLPTAADEMLVVGTIFAEATTGANASDDEKRAIGLCVVNMAYYARMTTQNGKKCFNTSFGDGTVRQAIVNSVQGYNSARWKLIMNGDALKSKAALEKDLNSLETAVLKSVVVTAASVMQTALPAPGPGSTRVPLQFNQAANSPPSDREEKIFNLASHTFYGFIVGRECR</sequence>
<gene>
    <name evidence="1" type="ORF">J4P68_36285</name>
</gene>
<evidence type="ECO:0000313" key="2">
    <source>
        <dbReference type="Proteomes" id="UP000692816"/>
    </source>
</evidence>
<dbReference type="RefSeq" id="WP_207838218.1">
    <property type="nucleotide sequence ID" value="NZ_CP088282.1"/>
</dbReference>
<reference evidence="1" key="1">
    <citation type="journal article" date="2021" name="Int. J. Syst. Evol. Microbiol.">
        <title>Bradyrhizobium septentrionale sp. nov. (sv. septentrionale) and Bradyrhizobium quebecense sp. nov. (sv. septentrionale) associated with legumes native to Canada possess rearranged symbiosis genes and numerous insertion sequences.</title>
        <authorList>
            <person name="Bromfield E.S.P."/>
            <person name="Cloutier S."/>
        </authorList>
    </citation>
    <scope>NUCLEOTIDE SEQUENCE</scope>
    <source>
        <strain evidence="1">12S5</strain>
    </source>
</reference>
<keyword evidence="2" id="KW-1185">Reference proteome</keyword>
<organism evidence="1 2">
    <name type="scientific">Bradyrhizobium quebecense</name>
    <dbReference type="NCBI Taxonomy" id="2748629"/>
    <lineage>
        <taxon>Bacteria</taxon>
        <taxon>Pseudomonadati</taxon>
        <taxon>Pseudomonadota</taxon>
        <taxon>Alphaproteobacteria</taxon>
        <taxon>Hyphomicrobiales</taxon>
        <taxon>Nitrobacteraceae</taxon>
        <taxon>Bradyrhizobium</taxon>
    </lineage>
</organism>
<accession>A0ABS3MTL5</accession>
<comment type="caution">
    <text evidence="1">The sequence shown here is derived from an EMBL/GenBank/DDBJ whole genome shotgun (WGS) entry which is preliminary data.</text>
</comment>
<evidence type="ECO:0000313" key="1">
    <source>
        <dbReference type="EMBL" id="MBO1434727.1"/>
    </source>
</evidence>
<dbReference type="Proteomes" id="UP000692816">
    <property type="component" value="Unassembled WGS sequence"/>
</dbReference>
<proteinExistence type="predicted"/>